<reference evidence="2" key="1">
    <citation type="submission" date="2019-08" db="EMBL/GenBank/DDBJ databases">
        <title>Complete genome sequence of a mangrove-derived Streptomyces xiamenensis.</title>
        <authorList>
            <person name="Xu J."/>
        </authorList>
    </citation>
    <scope>NUCLEOTIDE SEQUENCE</scope>
    <source>
        <strain evidence="2">318</strain>
    </source>
</reference>
<feature type="signal peptide" evidence="1">
    <location>
        <begin position="1"/>
        <end position="17"/>
    </location>
</feature>
<feature type="chain" id="PRO_5038857204" evidence="1">
    <location>
        <begin position="18"/>
        <end position="175"/>
    </location>
</feature>
<dbReference type="KEGG" id="sxi:SXIM_52260"/>
<dbReference type="EMBL" id="CP009922">
    <property type="protein sequence ID" value="AKG46610.1"/>
    <property type="molecule type" value="Genomic_DNA"/>
</dbReference>
<accession>A0A0F7G0Q3</accession>
<dbReference type="HOGENOM" id="CLU_075566_1_1_11"/>
<proteinExistence type="predicted"/>
<sequence length="175" mass="18053">MFAALCVLLAAAGHIHASGQPLPWWAPALALPATGGATWFLTGRERGVPVVLSATVVAQLALHQAFSLTTAASGAHGPAHAGHPDPASAGPGMALAHLAAALASGLWLAHGERAVFRIARAAGAWLLAPLRLLRRAPFTARRRCPAGIPRARRWRPRAALRIVTTRGPPAGSAVL</sequence>
<dbReference type="RefSeq" id="WP_046725241.1">
    <property type="nucleotide sequence ID" value="NZ_CP009922.3"/>
</dbReference>
<protein>
    <submittedName>
        <fullName evidence="2">Integral-membrane protein</fullName>
    </submittedName>
</protein>
<evidence type="ECO:0000313" key="2">
    <source>
        <dbReference type="EMBL" id="AKG46610.1"/>
    </source>
</evidence>
<dbReference type="STRING" id="408015.SXIM_52260"/>
<keyword evidence="3" id="KW-1185">Reference proteome</keyword>
<gene>
    <name evidence="2" type="ORF">SXIM_52260</name>
</gene>
<dbReference type="PATRIC" id="fig|408015.6.peg.5289"/>
<keyword evidence="1" id="KW-0732">Signal</keyword>
<dbReference type="Proteomes" id="UP000034034">
    <property type="component" value="Chromosome"/>
</dbReference>
<name>A0A0F7G0Q3_9ACTN</name>
<dbReference type="AlphaFoldDB" id="A0A0F7G0Q3"/>
<organism evidence="2 3">
    <name type="scientific">Streptomyces xiamenensis</name>
    <dbReference type="NCBI Taxonomy" id="408015"/>
    <lineage>
        <taxon>Bacteria</taxon>
        <taxon>Bacillati</taxon>
        <taxon>Actinomycetota</taxon>
        <taxon>Actinomycetes</taxon>
        <taxon>Kitasatosporales</taxon>
        <taxon>Streptomycetaceae</taxon>
        <taxon>Streptomyces</taxon>
    </lineage>
</organism>
<evidence type="ECO:0000256" key="1">
    <source>
        <dbReference type="SAM" id="SignalP"/>
    </source>
</evidence>
<evidence type="ECO:0000313" key="3">
    <source>
        <dbReference type="Proteomes" id="UP000034034"/>
    </source>
</evidence>